<sequence>MTSESNYLVSTDWLEKNLNAPDLRVVDATYYLPVETGNAREEYEQEHIPGAVFFDIDEIKDSESSLPHMLPPPEVFSSKVRRLGLGDGTRIVVYDRKGLMSAPRVWWMFRIFGHRDVHVLDGGLPKWKEENRPLDDHPVLPKERHFTARLDTTRVRSINKILGNIETKREQVVDARSPGRFEGQDPEPWAGRKSGRIPGSYNVPYTDLLDPGSGCLKPPEEVRKRFEEAGVDLACPIVTSCGSGITAAALAMSLEMLGHKDVALYDGSWAEWGLAENVPIETGPLPRDKKRDDHS</sequence>
<dbReference type="InterPro" id="IPR045078">
    <property type="entry name" value="TST/MPST-like"/>
</dbReference>
<dbReference type="SMART" id="SM00450">
    <property type="entry name" value="RHOD"/>
    <property type="match status" value="2"/>
</dbReference>
<keyword evidence="7" id="KW-1185">Reference proteome</keyword>
<proteinExistence type="predicted"/>
<keyword evidence="2" id="KW-0677">Repeat</keyword>
<evidence type="ECO:0000256" key="4">
    <source>
        <dbReference type="SAM" id="MobiDB-lite"/>
    </source>
</evidence>
<keyword evidence="1 3" id="KW-0808">Transferase</keyword>
<evidence type="ECO:0000259" key="5">
    <source>
        <dbReference type="PROSITE" id="PS50206"/>
    </source>
</evidence>
<dbReference type="Proteomes" id="UP001595799">
    <property type="component" value="Unassembled WGS sequence"/>
</dbReference>
<dbReference type="CDD" id="cd01448">
    <property type="entry name" value="TST_Repeat_1"/>
    <property type="match status" value="1"/>
</dbReference>
<dbReference type="RefSeq" id="WP_382421653.1">
    <property type="nucleotide sequence ID" value="NZ_JBHSCW010000003.1"/>
</dbReference>
<accession>A0ABV8UKH8</accession>
<evidence type="ECO:0000313" key="6">
    <source>
        <dbReference type="EMBL" id="MFC4351318.1"/>
    </source>
</evidence>
<dbReference type="PROSITE" id="PS00380">
    <property type="entry name" value="RHODANESE_1"/>
    <property type="match status" value="1"/>
</dbReference>
<gene>
    <name evidence="6" type="primary">sseA</name>
    <name evidence="6" type="ORF">ACFOW6_07165</name>
</gene>
<dbReference type="PROSITE" id="PS50206">
    <property type="entry name" value="RHODANESE_3"/>
    <property type="match status" value="2"/>
</dbReference>
<dbReference type="PANTHER" id="PTHR11364">
    <property type="entry name" value="THIOSULFATE SULFERTANSFERASE"/>
    <property type="match status" value="1"/>
</dbReference>
<dbReference type="SUPFAM" id="SSF52821">
    <property type="entry name" value="Rhodanese/Cell cycle control phosphatase"/>
    <property type="match status" value="2"/>
</dbReference>
<evidence type="ECO:0000256" key="3">
    <source>
        <dbReference type="RuleBase" id="RU000507"/>
    </source>
</evidence>
<dbReference type="PROSITE" id="PS00683">
    <property type="entry name" value="RHODANESE_2"/>
    <property type="match status" value="1"/>
</dbReference>
<dbReference type="InterPro" id="IPR001307">
    <property type="entry name" value="Thiosulphate_STrfase_CS"/>
</dbReference>
<protein>
    <recommendedName>
        <fullName evidence="3">Sulfurtransferase</fullName>
    </recommendedName>
</protein>
<dbReference type="NCBIfam" id="NF008557">
    <property type="entry name" value="PRK11493.1"/>
    <property type="match status" value="1"/>
</dbReference>
<feature type="domain" description="Rhodanese" evidence="5">
    <location>
        <begin position="166"/>
        <end position="281"/>
    </location>
</feature>
<dbReference type="InterPro" id="IPR036873">
    <property type="entry name" value="Rhodanese-like_dom_sf"/>
</dbReference>
<reference evidence="7" key="1">
    <citation type="journal article" date="2019" name="Int. J. Syst. Evol. Microbiol.">
        <title>The Global Catalogue of Microorganisms (GCM) 10K type strain sequencing project: providing services to taxonomists for standard genome sequencing and annotation.</title>
        <authorList>
            <consortium name="The Broad Institute Genomics Platform"/>
            <consortium name="The Broad Institute Genome Sequencing Center for Infectious Disease"/>
            <person name="Wu L."/>
            <person name="Ma J."/>
        </authorList>
    </citation>
    <scope>NUCLEOTIDE SEQUENCE [LARGE SCALE GENOMIC DNA]</scope>
    <source>
        <strain evidence="7">CECT 8472</strain>
    </source>
</reference>
<dbReference type="EMBL" id="JBHSCW010000003">
    <property type="protein sequence ID" value="MFC4351318.1"/>
    <property type="molecule type" value="Genomic_DNA"/>
</dbReference>
<dbReference type="InterPro" id="IPR001763">
    <property type="entry name" value="Rhodanese-like_dom"/>
</dbReference>
<feature type="domain" description="Rhodanese" evidence="5">
    <location>
        <begin position="19"/>
        <end position="136"/>
    </location>
</feature>
<feature type="region of interest" description="Disordered" evidence="4">
    <location>
        <begin position="174"/>
        <end position="196"/>
    </location>
</feature>
<evidence type="ECO:0000256" key="1">
    <source>
        <dbReference type="ARBA" id="ARBA00022679"/>
    </source>
</evidence>
<comment type="caution">
    <text evidence="6">The sequence shown here is derived from an EMBL/GenBank/DDBJ whole genome shotgun (WGS) entry which is preliminary data.</text>
</comment>
<organism evidence="6 7">
    <name type="scientific">Fodinicurvata halophila</name>
    <dbReference type="NCBI Taxonomy" id="1419723"/>
    <lineage>
        <taxon>Bacteria</taxon>
        <taxon>Pseudomonadati</taxon>
        <taxon>Pseudomonadota</taxon>
        <taxon>Alphaproteobacteria</taxon>
        <taxon>Rhodospirillales</taxon>
        <taxon>Rhodovibrionaceae</taxon>
        <taxon>Fodinicurvata</taxon>
    </lineage>
</organism>
<dbReference type="PANTHER" id="PTHR11364:SF27">
    <property type="entry name" value="SULFURTRANSFERASE"/>
    <property type="match status" value="1"/>
</dbReference>
<feature type="compositionally biased region" description="Basic and acidic residues" evidence="4">
    <location>
        <begin position="174"/>
        <end position="183"/>
    </location>
</feature>
<dbReference type="GO" id="GO:0016784">
    <property type="term" value="F:3-mercaptopyruvate sulfurtransferase activity"/>
    <property type="evidence" value="ECO:0007669"/>
    <property type="project" value="UniProtKB-EC"/>
</dbReference>
<dbReference type="CDD" id="cd01449">
    <property type="entry name" value="TST_Repeat_2"/>
    <property type="match status" value="1"/>
</dbReference>
<evidence type="ECO:0000256" key="2">
    <source>
        <dbReference type="ARBA" id="ARBA00022737"/>
    </source>
</evidence>
<dbReference type="Gene3D" id="3.40.250.10">
    <property type="entry name" value="Rhodanese-like domain"/>
    <property type="match status" value="2"/>
</dbReference>
<dbReference type="Pfam" id="PF00581">
    <property type="entry name" value="Rhodanese"/>
    <property type="match status" value="2"/>
</dbReference>
<evidence type="ECO:0000313" key="7">
    <source>
        <dbReference type="Proteomes" id="UP001595799"/>
    </source>
</evidence>
<name>A0ABV8UKH8_9PROT</name>